<feature type="region of interest" description="Disordered" evidence="1">
    <location>
        <begin position="1"/>
        <end position="87"/>
    </location>
</feature>
<feature type="compositionally biased region" description="Polar residues" evidence="1">
    <location>
        <begin position="1"/>
        <end position="15"/>
    </location>
</feature>
<feature type="compositionally biased region" description="Basic and acidic residues" evidence="1">
    <location>
        <begin position="587"/>
        <end position="599"/>
    </location>
</feature>
<feature type="compositionally biased region" description="Polar residues" evidence="1">
    <location>
        <begin position="624"/>
        <end position="646"/>
    </location>
</feature>
<feature type="compositionally biased region" description="Polar residues" evidence="1">
    <location>
        <begin position="387"/>
        <end position="404"/>
    </location>
</feature>
<dbReference type="EMBL" id="GBYB01003446">
    <property type="protein sequence ID" value="JAG73213.1"/>
    <property type="molecule type" value="Transcribed_RNA"/>
</dbReference>
<feature type="compositionally biased region" description="Polar residues" evidence="1">
    <location>
        <begin position="64"/>
        <end position="83"/>
    </location>
</feature>
<evidence type="ECO:0000313" key="2">
    <source>
        <dbReference type="EMBL" id="JAG73213.1"/>
    </source>
</evidence>
<feature type="compositionally biased region" description="Pro residues" evidence="1">
    <location>
        <begin position="190"/>
        <end position="199"/>
    </location>
</feature>
<feature type="compositionally biased region" description="Low complexity" evidence="1">
    <location>
        <begin position="25"/>
        <end position="37"/>
    </location>
</feature>
<feature type="compositionally biased region" description="Basic and acidic residues" evidence="1">
    <location>
        <begin position="521"/>
        <end position="538"/>
    </location>
</feature>
<dbReference type="EMBL" id="GBYB01003447">
    <property type="protein sequence ID" value="JAG73214.1"/>
    <property type="molecule type" value="Transcribed_RNA"/>
</dbReference>
<dbReference type="AlphaFoldDB" id="A0A0C9QS24"/>
<feature type="compositionally biased region" description="Low complexity" evidence="1">
    <location>
        <begin position="539"/>
        <end position="555"/>
    </location>
</feature>
<feature type="compositionally biased region" description="Basic and acidic residues" evidence="1">
    <location>
        <begin position="244"/>
        <end position="254"/>
    </location>
</feature>
<gene>
    <name evidence="3" type="ORF">g.12924</name>
    <name evidence="2" type="ORF">g.12930</name>
</gene>
<name>A0A0C9QS24_9HYME</name>
<evidence type="ECO:0000313" key="3">
    <source>
        <dbReference type="EMBL" id="JAG73214.1"/>
    </source>
</evidence>
<accession>A0A0C9QS24</accession>
<proteinExistence type="predicted"/>
<feature type="compositionally biased region" description="Polar residues" evidence="1">
    <location>
        <begin position="600"/>
        <end position="610"/>
    </location>
</feature>
<feature type="compositionally biased region" description="Polar residues" evidence="1">
    <location>
        <begin position="342"/>
        <end position="351"/>
    </location>
</feature>
<feature type="compositionally biased region" description="Polar residues" evidence="1">
    <location>
        <begin position="446"/>
        <end position="463"/>
    </location>
</feature>
<sequence>MNASNSSSLGFNGNDSGICDQDGPSGSSRHSLNSSDSSESRRRISISEYKQRKKPAEAALDPSIPTNNNHITLKSETGISPPSSRVAVSHQNGPMVFNNVEEYYAHIYCLTSQGQLPSVPEVASQGVPQAPPSAPAPSYPYWGQSSQPPATTTESRLPKMEEWLPTPTFSQTFAQTSSEPIHNGESPTPHFYPPLPPQEKTPKMTPASELTGSNEATSYREWRKRKYGTEDSFASTSSNNSKFRKTDSWKDKGGPRNGRRPRQNQNSQDNWNTGAGSSGMDSWDDDSAPKAASGGLDSWDDGSSAPQANSHVLDSWDNEPAPQANKSALDNLESWDDGGAPQASQSIQEDSWNGGGASRHKVTAQNGLDSWDDAGAPPAASNYDPWGSSSGPQAGPSTATQNGLESWDDAGAPPAKSNYGSWEATSAPAPSKSLGGGLESWDDISSAPQASQAALDSWDNASTDPPAAADSWNNPAPASNYDNSTAQSWDTGNSSRGGSWGMKGSQRGFRENKGGYRGNKSRNDSNNRSRSGSRDYRGGSRSSDNSDSGYSNRGNRGSRGRRSGSRDSGSWNRNDRDKRSWNSGKNFGDRGNDRNDSRSSWDQAEASTAGGTTGESWDDDVAAPQSSKEFAGSWGNQGSQDVWGNSSANNYDRGVANYPSTSSASAVSALDALESWDDEVPRPQAAQEPLVAQASGGNSGVAKSNMVKALCTTCSFEIVHRCKFEQDCEIRQNLKPGELFTCPCGMAFLHERDCIQKVGENFAPINMETALIKQVGRSHVYVCKECNFKFILENLKDSSHFFKQMTNKKGDKIRQTAAINDPEGIGAFTTHIERINNIACLGMDSGATEKALKDKMSSIGQCSQGCCTIYHDCKTYEQREEGETV</sequence>
<protein>
    <submittedName>
        <fullName evidence="3">Uncharacterized protein</fullName>
    </submittedName>
</protein>
<organism evidence="3">
    <name type="scientific">Fopius arisanus</name>
    <dbReference type="NCBI Taxonomy" id="64838"/>
    <lineage>
        <taxon>Eukaryota</taxon>
        <taxon>Metazoa</taxon>
        <taxon>Ecdysozoa</taxon>
        <taxon>Arthropoda</taxon>
        <taxon>Hexapoda</taxon>
        <taxon>Insecta</taxon>
        <taxon>Pterygota</taxon>
        <taxon>Neoptera</taxon>
        <taxon>Endopterygota</taxon>
        <taxon>Hymenoptera</taxon>
        <taxon>Apocrita</taxon>
        <taxon>Ichneumonoidea</taxon>
        <taxon>Braconidae</taxon>
        <taxon>Opiinae</taxon>
        <taxon>Fopius</taxon>
    </lineage>
</organism>
<feature type="compositionally biased region" description="Low complexity" evidence="1">
    <location>
        <begin position="291"/>
        <end position="305"/>
    </location>
</feature>
<feature type="region of interest" description="Disordered" evidence="1">
    <location>
        <begin position="140"/>
        <end position="646"/>
    </location>
</feature>
<feature type="compositionally biased region" description="Polar residues" evidence="1">
    <location>
        <begin position="167"/>
        <end position="180"/>
    </location>
</feature>
<evidence type="ECO:0000256" key="1">
    <source>
        <dbReference type="SAM" id="MobiDB-lite"/>
    </source>
</evidence>
<feature type="compositionally biased region" description="Polar residues" evidence="1">
    <location>
        <begin position="208"/>
        <end position="217"/>
    </location>
</feature>
<feature type="compositionally biased region" description="Polar residues" evidence="1">
    <location>
        <begin position="143"/>
        <end position="155"/>
    </location>
</feature>
<reference evidence="3" key="1">
    <citation type="submission" date="2015-01" db="EMBL/GenBank/DDBJ databases">
        <title>Transcriptome Assembly of Fopius arisanus.</title>
        <authorList>
            <person name="Geib S."/>
        </authorList>
    </citation>
    <scope>NUCLEOTIDE SEQUENCE</scope>
</reference>
<feature type="compositionally biased region" description="Polar residues" evidence="1">
    <location>
        <begin position="471"/>
        <end position="497"/>
    </location>
</feature>
<feature type="compositionally biased region" description="Polar residues" evidence="1">
    <location>
        <begin position="232"/>
        <end position="241"/>
    </location>
</feature>